<organism evidence="1 2">
    <name type="scientific">Symbiodinium pilosum</name>
    <name type="common">Dinoflagellate</name>
    <dbReference type="NCBI Taxonomy" id="2952"/>
    <lineage>
        <taxon>Eukaryota</taxon>
        <taxon>Sar</taxon>
        <taxon>Alveolata</taxon>
        <taxon>Dinophyceae</taxon>
        <taxon>Suessiales</taxon>
        <taxon>Symbiodiniaceae</taxon>
        <taxon>Symbiodinium</taxon>
    </lineage>
</organism>
<name>A0A812JLT0_SYMPI</name>
<comment type="caution">
    <text evidence="1">The sequence shown here is derived from an EMBL/GenBank/DDBJ whole genome shotgun (WGS) entry which is preliminary data.</text>
</comment>
<dbReference type="EMBL" id="CAJNIZ010002095">
    <property type="protein sequence ID" value="CAE7206111.1"/>
    <property type="molecule type" value="Genomic_DNA"/>
</dbReference>
<proteinExistence type="predicted"/>
<sequence>MEFLSIDDRMTAQVCTLHEHKRKAKLRDRADVNGLDGLVSAPRHRIGVLARLTSVVVRKGCCSSSLLSALLGVWIHILMFRRPLFGLLQVVFSDARHEPRDEVFALQRESLNELLCLCLLAPLAQTDLKVDYLPFLCAMDASPSGGCLCSAAMPASEAQELWRFSEQRGFYTRLLGPASALLAELGLEFMPEFGPDCELDSALQASVRSTGASNRPPLLRPAQEGVLFSVVDLFSGSGHWSSCHAAVGPVAHPGVDIPNSSGRMLDFALDGAFHELCALALRRVVREWHGGPPCLTYGTLRRPRLRSKAQPFGFNPDDPLLMAVGSSAAERGRATAMSTLPYTLGAGLYPGGLHVCSEKNRSDGPSRGRKVAPPSRDIPAWYLDLCKGYTQRFDLLCASCAVSRVLGRWLRLLLLLAGDVELEEPWAWPLTRSTLCPRLAVRLCSFNASQDDQGPGCLHDLGMQRLCLDADAVLSSSRSAALALRGFGLYLYAAGHPRYLLVYAITAVQDLHPEYRSRLTPAWQVDKKWQQTEPGECRPVISQPILEAAVALAICWGWFDWAALTLIGFLCMLHPSEMVPLVRQDIVFPEDAMSGDCIAYVHIRNPKTQRFARRQHCRLEDSLTLRLLSSLYLSLPFNAKLFRGSLHTYRRQWNAIMERLGVPRTLASKGATPGVLRGVVPPLCIWKRKTFL</sequence>
<accession>A0A812JLT0</accession>
<keyword evidence="2" id="KW-1185">Reference proteome</keyword>
<reference evidence="1" key="1">
    <citation type="submission" date="2021-02" db="EMBL/GenBank/DDBJ databases">
        <authorList>
            <person name="Dougan E. K."/>
            <person name="Rhodes N."/>
            <person name="Thang M."/>
            <person name="Chan C."/>
        </authorList>
    </citation>
    <scope>NUCLEOTIDE SEQUENCE</scope>
</reference>
<protein>
    <submittedName>
        <fullName evidence="1">Uncharacterized protein</fullName>
    </submittedName>
</protein>
<dbReference type="Proteomes" id="UP000649617">
    <property type="component" value="Unassembled WGS sequence"/>
</dbReference>
<dbReference type="AlphaFoldDB" id="A0A812JLT0"/>
<evidence type="ECO:0000313" key="1">
    <source>
        <dbReference type="EMBL" id="CAE7206111.1"/>
    </source>
</evidence>
<gene>
    <name evidence="1" type="ORF">SPIL2461_LOCUS1972</name>
</gene>
<evidence type="ECO:0000313" key="2">
    <source>
        <dbReference type="Proteomes" id="UP000649617"/>
    </source>
</evidence>